<dbReference type="InterPro" id="IPR003409">
    <property type="entry name" value="MORN"/>
</dbReference>
<dbReference type="Proteomes" id="UP000030748">
    <property type="component" value="Unassembled WGS sequence"/>
</dbReference>
<dbReference type="GO" id="GO:0005886">
    <property type="term" value="C:plasma membrane"/>
    <property type="evidence" value="ECO:0000318"/>
    <property type="project" value="GO_Central"/>
</dbReference>
<protein>
    <recommendedName>
        <fullName evidence="6">Phosphatidylinositol 4-phosphate 5-kinase</fullName>
        <ecNumber evidence="6">2.7.1.68</ecNumber>
    </recommendedName>
</protein>
<evidence type="ECO:0000256" key="4">
    <source>
        <dbReference type="ARBA" id="ARBA00022777"/>
    </source>
</evidence>
<dbReference type="PANTHER" id="PTHR23086">
    <property type="entry name" value="PHOSPHATIDYLINOSITOL-4-PHOSPHATE 5-KINASE"/>
    <property type="match status" value="1"/>
</dbReference>
<dbReference type="InterPro" id="IPR002498">
    <property type="entry name" value="PInositol-4-P-4/5-kinase_core"/>
</dbReference>
<feature type="domain" description="PIPK" evidence="7">
    <location>
        <begin position="382"/>
        <end position="785"/>
    </location>
</feature>
<dbReference type="SMART" id="SM00330">
    <property type="entry name" value="PIPKc"/>
    <property type="match status" value="1"/>
</dbReference>
<dbReference type="Pfam" id="PF01504">
    <property type="entry name" value="PIP5K"/>
    <property type="match status" value="1"/>
</dbReference>
<dbReference type="EMBL" id="KI632191">
    <property type="protein sequence ID" value="EYU22913.1"/>
    <property type="molecule type" value="Genomic_DNA"/>
</dbReference>
<dbReference type="KEGG" id="egt:105974370"/>
<evidence type="ECO:0000313" key="8">
    <source>
        <dbReference type="EMBL" id="EYU22913.1"/>
    </source>
</evidence>
<dbReference type="FunFam" id="3.30.800.10:FF:000003">
    <property type="entry name" value="Phosphatidylinositol 4-phosphate 5-kinase"/>
    <property type="match status" value="1"/>
</dbReference>
<evidence type="ECO:0000256" key="3">
    <source>
        <dbReference type="ARBA" id="ARBA00022741"/>
    </source>
</evidence>
<keyword evidence="3 6" id="KW-0547">Nucleotide-binding</keyword>
<dbReference type="Gene3D" id="2.20.110.10">
    <property type="entry name" value="Histone H3 K4-specific methyltransferase SET7/9 N-terminal domain"/>
    <property type="match status" value="3"/>
</dbReference>
<gene>
    <name evidence="8" type="ORF">MIMGU_mgv1a001594mg</name>
</gene>
<dbReference type="AlphaFoldDB" id="A0A022Q6R2"/>
<keyword evidence="9" id="KW-1185">Reference proteome</keyword>
<evidence type="ECO:0000256" key="5">
    <source>
        <dbReference type="ARBA" id="ARBA00022840"/>
    </source>
</evidence>
<dbReference type="PROSITE" id="PS51455">
    <property type="entry name" value="PIPK"/>
    <property type="match status" value="1"/>
</dbReference>
<accession>A0A022Q6R2</accession>
<evidence type="ECO:0000259" key="7">
    <source>
        <dbReference type="PROSITE" id="PS51455"/>
    </source>
</evidence>
<keyword evidence="1 6" id="KW-0808">Transferase</keyword>
<dbReference type="PhylomeDB" id="A0A022Q6R2"/>
<evidence type="ECO:0000256" key="1">
    <source>
        <dbReference type="ARBA" id="ARBA00022679"/>
    </source>
</evidence>
<dbReference type="OrthoDB" id="70770at2759"/>
<comment type="catalytic activity">
    <reaction evidence="6">
        <text>a 1,2-diacyl-sn-glycero-3-phospho-(1D-myo-inositol 4-phosphate) + ATP = a 1,2-diacyl-sn-glycero-3-phospho-(1D-myo-inositol-4,5-bisphosphate) + ADP + H(+)</text>
        <dbReference type="Rhea" id="RHEA:14425"/>
        <dbReference type="ChEBI" id="CHEBI:15378"/>
        <dbReference type="ChEBI" id="CHEBI:30616"/>
        <dbReference type="ChEBI" id="CHEBI:58178"/>
        <dbReference type="ChEBI" id="CHEBI:58456"/>
        <dbReference type="ChEBI" id="CHEBI:456216"/>
        <dbReference type="EC" id="2.7.1.68"/>
    </reaction>
</comment>
<dbReference type="Gene3D" id="3.30.800.10">
    <property type="entry name" value="Phosphatidylinositol Phosphate Kinase II Beta"/>
    <property type="match status" value="1"/>
</dbReference>
<dbReference type="EC" id="2.7.1.68" evidence="6"/>
<dbReference type="Gene3D" id="3.30.810.10">
    <property type="entry name" value="2-Layer Sandwich"/>
    <property type="match status" value="1"/>
</dbReference>
<dbReference type="PANTHER" id="PTHR23086:SF140">
    <property type="entry name" value="PHOSPHATIDYLINOSITOL 4-PHOSPHATE 5-KINASE 2"/>
    <property type="match status" value="1"/>
</dbReference>
<dbReference type="Pfam" id="PF02493">
    <property type="entry name" value="MORN"/>
    <property type="match status" value="7"/>
</dbReference>
<keyword evidence="5 6" id="KW-0067">ATP-binding</keyword>
<evidence type="ECO:0000256" key="2">
    <source>
        <dbReference type="ARBA" id="ARBA00022737"/>
    </source>
</evidence>
<dbReference type="CDD" id="cd17302">
    <property type="entry name" value="PIPKc_AtPIP5K_like"/>
    <property type="match status" value="1"/>
</dbReference>
<reference evidence="8 9" key="1">
    <citation type="journal article" date="2013" name="Proc. Natl. Acad. Sci. U.S.A.">
        <title>Fine-scale variation in meiotic recombination in Mimulus inferred from population shotgun sequencing.</title>
        <authorList>
            <person name="Hellsten U."/>
            <person name="Wright K.M."/>
            <person name="Jenkins J."/>
            <person name="Shu S."/>
            <person name="Yuan Y."/>
            <person name="Wessler S.R."/>
            <person name="Schmutz J."/>
            <person name="Willis J.H."/>
            <person name="Rokhsar D.S."/>
        </authorList>
    </citation>
    <scope>NUCLEOTIDE SEQUENCE [LARGE SCALE GENOMIC DNA]</scope>
    <source>
        <strain evidence="9">cv. DUN x IM62</strain>
    </source>
</reference>
<proteinExistence type="predicted"/>
<sequence>MPETLFRTKPNGEIFDREERLSDNNHPTSITTTTTPRSVIIVPRSKSQATCGRGTPTSATECNPVSILEKHLPNGDLYIGTFSNNTPHGSGKYLWKDGCMYEGDWKKGKASGKGKFSWPSGATFEGEFKSGRMEGAGTFIGSDGDMYRGSWSGDRKHGYGVKHYSNGDYHEGQWKRNLQDGQGRYLWSNGNEYIGEWKSGMIHGRGVLVWNNGNRYDGNWENGVPKGHGVFTWPDGSCYIGCWSSGSCKNTNKAQILNGTFYPSHNGKNAVNGDGVKGYFSHKLSAPLMVVGEDSMNAMIGGGVGKKRSSVDSGVAERAFPRICIWESDGEAGDITCDIIDNVEASMLYTNGFSLNRDGIKQFRRNPCFSGGEAKKPGQTISKGHKNYDLMLNLQLGIRYSVGKHASIQRDLKHSDFDPNEKFWTRFPTEGSKITPPHQSVEFRWKDYCPVVFRHLRELFQVDPADYMLAICGNDALRELSSPGKSGSFFYLTQDDRFMIKTVKKSEVKVLIKMLRSYHKHVCRYENSLVTKFYGVHCVKPVGGVKTRFIVMGNLFCSEYRIHRRFDLKGSSHGRTTGRPNGEIDETTTLKDLDLNYVFRLETSWYQELIKQIDRDCEFLEKERIMDYSLLVGLHFRDDSTGDKIGLSPFLLRRGKSDSYQNEKFMRGCRFLEAELQDMDRVLAGRKPLIRLGSNMPARAERVARRSDFNHYNHGSGFSNFASSHSSETYEVVLYFGIIDILQDYDISKKLEHAYKSLQVDPTSISAVDPKLYSKRFRDFVGRVFTEDR</sequence>
<dbReference type="GO" id="GO:0005524">
    <property type="term" value="F:ATP binding"/>
    <property type="evidence" value="ECO:0007669"/>
    <property type="project" value="UniProtKB-UniRule"/>
</dbReference>
<dbReference type="eggNOG" id="KOG0229">
    <property type="taxonomic scope" value="Eukaryota"/>
</dbReference>
<dbReference type="PIRSF" id="PIRSF037274">
    <property type="entry name" value="PIP5K_plant_prd"/>
    <property type="match status" value="1"/>
</dbReference>
<dbReference type="STRING" id="4155.A0A022Q6R2"/>
<dbReference type="FunFam" id="2.20.110.10:FF:000015">
    <property type="entry name" value="Phosphatidylinositol 4-phosphate 5-kinase"/>
    <property type="match status" value="1"/>
</dbReference>
<evidence type="ECO:0000256" key="6">
    <source>
        <dbReference type="PIRNR" id="PIRNR037274"/>
    </source>
</evidence>
<dbReference type="InterPro" id="IPR027484">
    <property type="entry name" value="PInositol-4-P-5-kinase_N"/>
</dbReference>
<dbReference type="SUPFAM" id="SSF82185">
    <property type="entry name" value="Histone H3 K4-specific methyltransferase SET7/9 N-terminal domain"/>
    <property type="match status" value="2"/>
</dbReference>
<dbReference type="InterPro" id="IPR027483">
    <property type="entry name" value="PInositol-4-P-4/5-kinase_C_sf"/>
</dbReference>
<dbReference type="SUPFAM" id="SSF56104">
    <property type="entry name" value="SAICAR synthase-like"/>
    <property type="match status" value="1"/>
</dbReference>
<organism evidence="8 9">
    <name type="scientific">Erythranthe guttata</name>
    <name type="common">Yellow monkey flower</name>
    <name type="synonym">Mimulus guttatus</name>
    <dbReference type="NCBI Taxonomy" id="4155"/>
    <lineage>
        <taxon>Eukaryota</taxon>
        <taxon>Viridiplantae</taxon>
        <taxon>Streptophyta</taxon>
        <taxon>Embryophyta</taxon>
        <taxon>Tracheophyta</taxon>
        <taxon>Spermatophyta</taxon>
        <taxon>Magnoliopsida</taxon>
        <taxon>eudicotyledons</taxon>
        <taxon>Gunneridae</taxon>
        <taxon>Pentapetalae</taxon>
        <taxon>asterids</taxon>
        <taxon>lamiids</taxon>
        <taxon>Lamiales</taxon>
        <taxon>Phrymaceae</taxon>
        <taxon>Erythranthe</taxon>
    </lineage>
</organism>
<dbReference type="SMART" id="SM00698">
    <property type="entry name" value="MORN"/>
    <property type="match status" value="7"/>
</dbReference>
<keyword evidence="4 6" id="KW-0418">Kinase</keyword>
<dbReference type="OMA" id="FRRNPCF"/>
<evidence type="ECO:0000313" key="9">
    <source>
        <dbReference type="Proteomes" id="UP000030748"/>
    </source>
</evidence>
<keyword evidence="2" id="KW-0677">Repeat</keyword>
<name>A0A022Q6R2_ERYGU</name>
<dbReference type="InterPro" id="IPR017163">
    <property type="entry name" value="PIno-4-P-5_kinase_pln"/>
</dbReference>
<dbReference type="GO" id="GO:0016308">
    <property type="term" value="F:1-phosphatidylinositol-4-phosphate 5-kinase activity"/>
    <property type="evidence" value="ECO:0000318"/>
    <property type="project" value="GO_Central"/>
</dbReference>
<dbReference type="InterPro" id="IPR023610">
    <property type="entry name" value="PInositol-4/5-P-5/4-kinase"/>
</dbReference>
<dbReference type="GO" id="GO:0046854">
    <property type="term" value="P:phosphatidylinositol phosphate biosynthetic process"/>
    <property type="evidence" value="ECO:0000318"/>
    <property type="project" value="GO_Central"/>
</dbReference>